<feature type="region of interest" description="Disordered" evidence="2">
    <location>
        <begin position="127"/>
        <end position="154"/>
    </location>
</feature>
<evidence type="ECO:0000256" key="1">
    <source>
        <dbReference type="SAM" id="Coils"/>
    </source>
</evidence>
<feature type="coiled-coil region" evidence="1">
    <location>
        <begin position="68"/>
        <end position="95"/>
    </location>
</feature>
<keyword evidence="1" id="KW-0175">Coiled coil</keyword>
<evidence type="ECO:0000256" key="2">
    <source>
        <dbReference type="SAM" id="MobiDB-lite"/>
    </source>
</evidence>
<dbReference type="EMBL" id="GELH01000854">
    <property type="protein sequence ID" value="JAS03418.1"/>
    <property type="molecule type" value="Transcribed_RNA"/>
</dbReference>
<organism evidence="4">
    <name type="scientific">Pinctada fucata</name>
    <name type="common">Akoya pearl oyster</name>
    <name type="synonym">Pinctada imbricata fucata</name>
    <dbReference type="NCBI Taxonomy" id="50426"/>
    <lineage>
        <taxon>Eukaryota</taxon>
        <taxon>Metazoa</taxon>
        <taxon>Spiralia</taxon>
        <taxon>Lophotrochozoa</taxon>
        <taxon>Mollusca</taxon>
        <taxon>Bivalvia</taxon>
        <taxon>Autobranchia</taxon>
        <taxon>Pteriomorphia</taxon>
        <taxon>Pterioida</taxon>
        <taxon>Pterioidea</taxon>
        <taxon>Pteriidae</taxon>
        <taxon>Pinctada</taxon>
    </lineage>
</organism>
<feature type="domain" description="INO80 complex subunit E N-terminal" evidence="3">
    <location>
        <begin position="50"/>
        <end position="96"/>
    </location>
</feature>
<name>A0A194AJF2_PINFU</name>
<dbReference type="EMBL" id="GELH01000853">
    <property type="protein sequence ID" value="JAS03419.1"/>
    <property type="molecule type" value="Transcribed_RNA"/>
</dbReference>
<dbReference type="InterPro" id="IPR056515">
    <property type="entry name" value="INO80E_N"/>
</dbReference>
<dbReference type="Pfam" id="PF24237">
    <property type="entry name" value="INO80E"/>
    <property type="match status" value="1"/>
</dbReference>
<dbReference type="AlphaFoldDB" id="A0A194AJF2"/>
<accession>A0A194AJF2</accession>
<proteinExistence type="predicted"/>
<protein>
    <recommendedName>
        <fullName evidence="3">INO80 complex subunit E N-terminal domain-containing protein</fullName>
    </recommendedName>
</protein>
<sequence length="154" mass="17238">MKPSIKAEPMWYGGPQGQSVQVIRGAHGSILGTRMSTGITAGRTSLVNPYIRKWRRLKRVIKDLVYVNAAVCDEVVRVEEKIAKVKEERRFLLRKLLHYQSLADGGTPQPKVATTTPVVSKAGTLQVTRTPSPHRLSSLNQKPRRNLLHPLQQP</sequence>
<feature type="compositionally biased region" description="Polar residues" evidence="2">
    <location>
        <begin position="127"/>
        <end position="141"/>
    </location>
</feature>
<evidence type="ECO:0000313" key="4">
    <source>
        <dbReference type="EMBL" id="JAS03419.1"/>
    </source>
</evidence>
<reference evidence="4" key="1">
    <citation type="submission" date="2016-03" db="EMBL/GenBank/DDBJ databases">
        <authorList>
            <person name="Ploux O."/>
        </authorList>
    </citation>
    <scope>NUCLEOTIDE SEQUENCE</scope>
    <source>
        <tissue evidence="4">Mantle</tissue>
    </source>
</reference>
<evidence type="ECO:0000259" key="3">
    <source>
        <dbReference type="Pfam" id="PF24237"/>
    </source>
</evidence>